<comment type="caution">
    <text evidence="11">The sequence shown here is derived from an EMBL/GenBank/DDBJ whole genome shotgun (WGS) entry which is preliminary data.</text>
</comment>
<feature type="transmembrane region" description="Helical" evidence="9">
    <location>
        <begin position="546"/>
        <end position="569"/>
    </location>
</feature>
<dbReference type="OrthoDB" id="428577at2759"/>
<feature type="transmembrane region" description="Helical" evidence="9">
    <location>
        <begin position="516"/>
        <end position="534"/>
    </location>
</feature>
<accession>A0A395RV40</accession>
<proteinExistence type="inferred from homology"/>
<evidence type="ECO:0000256" key="3">
    <source>
        <dbReference type="ARBA" id="ARBA00022692"/>
    </source>
</evidence>
<evidence type="ECO:0000256" key="5">
    <source>
        <dbReference type="ARBA" id="ARBA00022989"/>
    </source>
</evidence>
<feature type="compositionally biased region" description="Basic and acidic residues" evidence="8">
    <location>
        <begin position="20"/>
        <end position="30"/>
    </location>
</feature>
<keyword evidence="3 9" id="KW-0812">Transmembrane</keyword>
<dbReference type="EMBL" id="PXOG01000260">
    <property type="protein sequence ID" value="RGP63864.1"/>
    <property type="molecule type" value="Genomic_DNA"/>
</dbReference>
<keyword evidence="4" id="KW-0256">Endoplasmic reticulum</keyword>
<evidence type="ECO:0000256" key="4">
    <source>
        <dbReference type="ARBA" id="ARBA00022824"/>
    </source>
</evidence>
<dbReference type="PANTHER" id="PTHR16433">
    <property type="entry name" value="DOLICHOL-PHOSPHATE MANNOSYLTRANSFERASE SUBUNIT 3"/>
    <property type="match status" value="1"/>
</dbReference>
<feature type="region of interest" description="Disordered" evidence="8">
    <location>
        <begin position="1"/>
        <end position="56"/>
    </location>
</feature>
<dbReference type="InterPro" id="IPR013174">
    <property type="entry name" value="DPM3"/>
</dbReference>
<dbReference type="STRING" id="694270.A0A395RV40"/>
<evidence type="ECO:0000256" key="9">
    <source>
        <dbReference type="SAM" id="Phobius"/>
    </source>
</evidence>
<evidence type="ECO:0000313" key="12">
    <source>
        <dbReference type="Proteomes" id="UP000266234"/>
    </source>
</evidence>
<evidence type="ECO:0000256" key="1">
    <source>
        <dbReference type="ARBA" id="ARBA00004477"/>
    </source>
</evidence>
<feature type="region of interest" description="Disordered" evidence="8">
    <location>
        <begin position="164"/>
        <end position="352"/>
    </location>
</feature>
<comment type="similarity">
    <text evidence="2">Belongs to the DPM3 family.</text>
</comment>
<dbReference type="Pfam" id="PF08285">
    <property type="entry name" value="DPM3"/>
    <property type="match status" value="1"/>
</dbReference>
<feature type="compositionally biased region" description="Acidic residues" evidence="8">
    <location>
        <begin position="289"/>
        <end position="308"/>
    </location>
</feature>
<protein>
    <submittedName>
        <fullName evidence="11">High-osmolarity-induced transcription 1</fullName>
    </submittedName>
</protein>
<dbReference type="InterPro" id="IPR022210">
    <property type="entry name" value="TF_GCR1-like"/>
</dbReference>
<name>A0A395RV40_9HYPO</name>
<organism evidence="11 12">
    <name type="scientific">Fusarium longipes</name>
    <dbReference type="NCBI Taxonomy" id="694270"/>
    <lineage>
        <taxon>Eukaryota</taxon>
        <taxon>Fungi</taxon>
        <taxon>Dikarya</taxon>
        <taxon>Ascomycota</taxon>
        <taxon>Pezizomycotina</taxon>
        <taxon>Sordariomycetes</taxon>
        <taxon>Hypocreomycetidae</taxon>
        <taxon>Hypocreales</taxon>
        <taxon>Nectriaceae</taxon>
        <taxon>Fusarium</taxon>
    </lineage>
</organism>
<keyword evidence="5 9" id="KW-1133">Transmembrane helix</keyword>
<evidence type="ECO:0000256" key="6">
    <source>
        <dbReference type="ARBA" id="ARBA00023136"/>
    </source>
</evidence>
<evidence type="ECO:0000256" key="2">
    <source>
        <dbReference type="ARBA" id="ARBA00010430"/>
    </source>
</evidence>
<gene>
    <name evidence="11" type="ORF">FLONG3_9758</name>
</gene>
<keyword evidence="6 9" id="KW-0472">Membrane</keyword>
<dbReference type="PANTHER" id="PTHR16433:SF0">
    <property type="entry name" value="DOLICHOL-PHOSPHATE MANNOSYLTRANSFERASE SUBUNIT 3"/>
    <property type="match status" value="1"/>
</dbReference>
<dbReference type="AlphaFoldDB" id="A0A395RV40"/>
<keyword evidence="12" id="KW-1185">Reference proteome</keyword>
<feature type="compositionally biased region" description="Polar residues" evidence="8">
    <location>
        <begin position="36"/>
        <end position="46"/>
    </location>
</feature>
<reference evidence="11 12" key="1">
    <citation type="journal article" date="2018" name="PLoS Pathog.">
        <title>Evolution of structural diversity of trichothecenes, a family of toxins produced by plant pathogenic and entomopathogenic fungi.</title>
        <authorList>
            <person name="Proctor R.H."/>
            <person name="McCormick S.P."/>
            <person name="Kim H.S."/>
            <person name="Cardoza R.E."/>
            <person name="Stanley A.M."/>
            <person name="Lindo L."/>
            <person name="Kelly A."/>
            <person name="Brown D.W."/>
            <person name="Lee T."/>
            <person name="Vaughan M.M."/>
            <person name="Alexander N.J."/>
            <person name="Busman M."/>
            <person name="Gutierrez S."/>
        </authorList>
    </citation>
    <scope>NUCLEOTIDE SEQUENCE [LARGE SCALE GENOMIC DNA]</scope>
    <source>
        <strain evidence="11 12">NRRL 20695</strain>
    </source>
</reference>
<feature type="coiled-coil region" evidence="7">
    <location>
        <begin position="87"/>
        <end position="114"/>
    </location>
</feature>
<dbReference type="GO" id="GO:0005789">
    <property type="term" value="C:endoplasmic reticulum membrane"/>
    <property type="evidence" value="ECO:0007669"/>
    <property type="project" value="UniProtKB-SubCell"/>
</dbReference>
<dbReference type="GO" id="GO:0033185">
    <property type="term" value="C:dolichol-phosphate-mannose synthase complex"/>
    <property type="evidence" value="ECO:0007669"/>
    <property type="project" value="TreeGrafter"/>
</dbReference>
<dbReference type="Proteomes" id="UP000266234">
    <property type="component" value="Unassembled WGS sequence"/>
</dbReference>
<feature type="compositionally biased region" description="Basic and acidic residues" evidence="8">
    <location>
        <begin position="309"/>
        <end position="322"/>
    </location>
</feature>
<feature type="compositionally biased region" description="Basic and acidic residues" evidence="8">
    <location>
        <begin position="178"/>
        <end position="197"/>
    </location>
</feature>
<sequence length="598" mass="68268">MLLSPNLSPISVSRSVSEAPLRRSASEPRFRPITPARSQQSLNSVEQKPYDSPESCREKSIEEGIDQVPFSLARMVVNMQEYYMSELEAERQRTDELTRQNEEMTRRMSEMDKRLQMHVVLMDGFVGFMREVRQGQFAVAEMEIAKEFGGIHLHEVKELVSSSSVPVQDVQQSVEKSPPSEKVSEASDERRIVRFTEETSPCDNRVFDQLPPTPDLEAPPVRSTGRRAPKRRNPPMRPYREVKRRTRADVRSVRLRHTSWTAINDDRGTRQPDEDDEPEYGWGTRETDQDGESGNEDGNDQDYTPEAEVEAKDESEAEHQEPKTSPNHSSSSPPPSEDDVEKPRYSVSRSVAPRFAAGRSGHRFKYHRMPKTVALVWQEWKHGSHGNPAIEELENKYNTSWRMGTLQERKYASNYVGVRQKIVRKVEEMCETKGMGAREACAVLDERVDGRMQLLMTTLRKGEDPLVVIPRRRPSDAQAQRTDIINRNRNLSPRSLNLTFLTQTAKMTRAQQTISLALLVSSLYLALFLELIPLPPLIQEQIVPVLPFWALVSFGAYLLFRLGFGILTFNDVPNAHKELTAEIEQAKVELRQLGVTVD</sequence>
<feature type="compositionally biased region" description="Polar residues" evidence="8">
    <location>
        <begin position="1"/>
        <end position="16"/>
    </location>
</feature>
<evidence type="ECO:0000313" key="11">
    <source>
        <dbReference type="EMBL" id="RGP63864.1"/>
    </source>
</evidence>
<evidence type="ECO:0000256" key="7">
    <source>
        <dbReference type="SAM" id="Coils"/>
    </source>
</evidence>
<feature type="domain" description="Transcription activator GCR1-like" evidence="10">
    <location>
        <begin position="364"/>
        <end position="446"/>
    </location>
</feature>
<comment type="subcellular location">
    <subcellularLocation>
        <location evidence="1">Endoplasmic reticulum membrane</location>
        <topology evidence="1">Multi-pass membrane protein</topology>
    </subcellularLocation>
</comment>
<feature type="compositionally biased region" description="Basic residues" evidence="8">
    <location>
        <begin position="224"/>
        <end position="234"/>
    </location>
</feature>
<dbReference type="GO" id="GO:0006506">
    <property type="term" value="P:GPI anchor biosynthetic process"/>
    <property type="evidence" value="ECO:0007669"/>
    <property type="project" value="TreeGrafter"/>
</dbReference>
<evidence type="ECO:0000256" key="8">
    <source>
        <dbReference type="SAM" id="MobiDB-lite"/>
    </source>
</evidence>
<keyword evidence="7" id="KW-0175">Coiled coil</keyword>
<feature type="compositionally biased region" description="Low complexity" evidence="8">
    <location>
        <begin position="164"/>
        <end position="174"/>
    </location>
</feature>
<evidence type="ECO:0000259" key="10">
    <source>
        <dbReference type="Pfam" id="PF12550"/>
    </source>
</evidence>
<dbReference type="Pfam" id="PF12550">
    <property type="entry name" value="GCR1_C"/>
    <property type="match status" value="1"/>
</dbReference>